<dbReference type="PROSITE" id="PS50263">
    <property type="entry name" value="CN_HYDROLASE"/>
    <property type="match status" value="1"/>
</dbReference>
<dbReference type="Gene3D" id="3.60.110.10">
    <property type="entry name" value="Carbon-nitrogen hydrolase"/>
    <property type="match status" value="1"/>
</dbReference>
<proteinExistence type="predicted"/>
<dbReference type="EMBL" id="CP001322">
    <property type="protein sequence ID" value="ACL01851.1"/>
    <property type="molecule type" value="Genomic_DNA"/>
</dbReference>
<dbReference type="AlphaFoldDB" id="B8FMI4"/>
<evidence type="ECO:0000256" key="1">
    <source>
        <dbReference type="ARBA" id="ARBA00022801"/>
    </source>
</evidence>
<dbReference type="Proteomes" id="UP000000739">
    <property type="component" value="Chromosome"/>
</dbReference>
<dbReference type="HOGENOM" id="CLU_893486_0_0_7"/>
<keyword evidence="4" id="KW-1185">Reference proteome</keyword>
<dbReference type="GO" id="GO:0016811">
    <property type="term" value="F:hydrolase activity, acting on carbon-nitrogen (but not peptide) bonds, in linear amides"/>
    <property type="evidence" value="ECO:0007669"/>
    <property type="project" value="TreeGrafter"/>
</dbReference>
<accession>B8FMI4</accession>
<dbReference type="Pfam" id="PF00795">
    <property type="entry name" value="CN_hydrolase"/>
    <property type="match status" value="1"/>
</dbReference>
<organism evidence="3 4">
    <name type="scientific">Desulfatibacillum aliphaticivorans</name>
    <dbReference type="NCBI Taxonomy" id="218208"/>
    <lineage>
        <taxon>Bacteria</taxon>
        <taxon>Pseudomonadati</taxon>
        <taxon>Thermodesulfobacteriota</taxon>
        <taxon>Desulfobacteria</taxon>
        <taxon>Desulfobacterales</taxon>
        <taxon>Desulfatibacillaceae</taxon>
        <taxon>Desulfatibacillum</taxon>
    </lineage>
</organism>
<reference evidence="3 4" key="1">
    <citation type="journal article" date="2012" name="Environ. Microbiol.">
        <title>The genome sequence of Desulfatibacillum alkenivorans AK-01: a blueprint for anaerobic alkane oxidation.</title>
        <authorList>
            <person name="Callaghan A.V."/>
            <person name="Morris B.E."/>
            <person name="Pereira I.A."/>
            <person name="McInerney M.J."/>
            <person name="Austin R.N."/>
            <person name="Groves J.T."/>
            <person name="Kukor J.J."/>
            <person name="Suflita J.M."/>
            <person name="Young L.Y."/>
            <person name="Zylstra G.J."/>
            <person name="Wawrik B."/>
        </authorList>
    </citation>
    <scope>NUCLEOTIDE SEQUENCE [LARGE SCALE GENOMIC DNA]</scope>
    <source>
        <strain evidence="3 4">AK-01</strain>
    </source>
</reference>
<keyword evidence="1" id="KW-0378">Hydrolase</keyword>
<name>B8FMI4_DESAL</name>
<feature type="domain" description="CN hydrolase" evidence="2">
    <location>
        <begin position="3"/>
        <end position="253"/>
    </location>
</feature>
<dbReference type="eggNOG" id="COG0388">
    <property type="taxonomic scope" value="Bacteria"/>
</dbReference>
<dbReference type="PANTHER" id="PTHR43674:SF16">
    <property type="entry name" value="CARBON-NITROGEN FAMILY, PUTATIVE (AFU_ORTHOLOGUE AFUA_5G02350)-RELATED"/>
    <property type="match status" value="1"/>
</dbReference>
<dbReference type="RefSeq" id="WP_012609291.1">
    <property type="nucleotide sequence ID" value="NC_011768.1"/>
</dbReference>
<evidence type="ECO:0000313" key="3">
    <source>
        <dbReference type="EMBL" id="ACL01851.1"/>
    </source>
</evidence>
<evidence type="ECO:0000313" key="4">
    <source>
        <dbReference type="Proteomes" id="UP000000739"/>
    </source>
</evidence>
<gene>
    <name evidence="3" type="ordered locus">Dalk_0141</name>
</gene>
<dbReference type="InterPro" id="IPR050345">
    <property type="entry name" value="Aliph_Amidase/BUP"/>
</dbReference>
<dbReference type="PANTHER" id="PTHR43674">
    <property type="entry name" value="NITRILASE C965.09-RELATED"/>
    <property type="match status" value="1"/>
</dbReference>
<protein>
    <submittedName>
        <fullName evidence="3">Nitrilase/cyanide hydratase and apolipoprotein N-acyltransferase</fullName>
    </submittedName>
</protein>
<dbReference type="CDD" id="cd07197">
    <property type="entry name" value="nitrilase"/>
    <property type="match status" value="1"/>
</dbReference>
<dbReference type="SUPFAM" id="SSF56317">
    <property type="entry name" value="Carbon-nitrogen hydrolase"/>
    <property type="match status" value="1"/>
</dbReference>
<dbReference type="KEGG" id="dal:Dalk_0141"/>
<dbReference type="InterPro" id="IPR003010">
    <property type="entry name" value="C-N_Hydrolase"/>
</dbReference>
<dbReference type="InterPro" id="IPR036526">
    <property type="entry name" value="C-N_Hydrolase_sf"/>
</dbReference>
<evidence type="ECO:0000259" key="2">
    <source>
        <dbReference type="PROSITE" id="PS50263"/>
    </source>
</evidence>
<sequence length="311" mass="33099">MKIKIGLIQPKVGHYQVDSNLGMYADRLIELKQAGVQLAVLPEFFPTGNTLEPRLLQTAVRTGVKTAQWMEDQADGLDMVIAGSYLCPENGRVYNRFAIQAPGGPLIRRRKSFIPAAEKVYSLEADDSPIVETSLGKIGLILCAETFAPKIVCADFSGCVLILIAFAIPNLFAQTPGIRDRLTNLPRLLAKKWGVPAILCSIGGRFSTKGSLAAPLIWRGNYAGRSGIYLPDGTSIGPLAPGAEGVLTAEVDLSPSKGANASVKIPAGYPRCMALYNRVFGAGAKAIYIKQKDAGSPLAGHPEKAGPPLRG</sequence>